<feature type="chain" id="PRO_5012015730" evidence="2">
    <location>
        <begin position="25"/>
        <end position="316"/>
    </location>
</feature>
<feature type="compositionally biased region" description="Pro residues" evidence="1">
    <location>
        <begin position="275"/>
        <end position="284"/>
    </location>
</feature>
<proteinExistence type="predicted"/>
<reference evidence="3 4" key="1">
    <citation type="submission" date="2017-08" db="EMBL/GenBank/DDBJ databases">
        <title>Acidophilic green algal genome provides insights into adaptation to an acidic environment.</title>
        <authorList>
            <person name="Hirooka S."/>
            <person name="Hirose Y."/>
            <person name="Kanesaki Y."/>
            <person name="Higuchi S."/>
            <person name="Fujiwara T."/>
            <person name="Onuma R."/>
            <person name="Era A."/>
            <person name="Ohbayashi R."/>
            <person name="Uzuka A."/>
            <person name="Nozaki H."/>
            <person name="Yoshikawa H."/>
            <person name="Miyagishima S.Y."/>
        </authorList>
    </citation>
    <scope>NUCLEOTIDE SEQUENCE [LARGE SCALE GENOMIC DNA]</scope>
    <source>
        <strain evidence="3 4">NIES-2499</strain>
    </source>
</reference>
<gene>
    <name evidence="3" type="ORF">CEUSTIGMA_g5293.t1</name>
</gene>
<sequence length="316" mass="32709">MRLGPLNSIAVLLMGTCLLKFVQSNGNLTSWCTQPQNDLGSSGFCNATNILSTCQTVDGWWTRNQVAVIPGSPLSYPNNTSPDMVICGQNSTYSGTVVGTLNVGFTGTQLGSFYAFRGYNNLLYLTVLTDGAYNGFQPFLESGTITAPTNVLSIGVAGTFAAGGPAAAYSNIPFPAAGQYTGFTFALNLAAVCNATSSTYSPNYVAGGFCVCKSGYSTCPTIDLSGVSPIYFSIAVNASLYLPSTTSCGTFQAYTTITQLGAYYSAAQCQGATQPPLPPSPPPAASAAQSPLSSFPSFPSSKSTLPIPSPFPPTLT</sequence>
<feature type="compositionally biased region" description="Low complexity" evidence="1">
    <location>
        <begin position="285"/>
        <end position="301"/>
    </location>
</feature>
<dbReference type="OrthoDB" id="542859at2759"/>
<dbReference type="Proteomes" id="UP000232323">
    <property type="component" value="Unassembled WGS sequence"/>
</dbReference>
<evidence type="ECO:0000313" key="4">
    <source>
        <dbReference type="Proteomes" id="UP000232323"/>
    </source>
</evidence>
<evidence type="ECO:0000313" key="3">
    <source>
        <dbReference type="EMBL" id="GAX77851.1"/>
    </source>
</evidence>
<accession>A0A250X455</accession>
<keyword evidence="4" id="KW-1185">Reference proteome</keyword>
<evidence type="ECO:0000256" key="2">
    <source>
        <dbReference type="SAM" id="SignalP"/>
    </source>
</evidence>
<organism evidence="3 4">
    <name type="scientific">Chlamydomonas eustigma</name>
    <dbReference type="NCBI Taxonomy" id="1157962"/>
    <lineage>
        <taxon>Eukaryota</taxon>
        <taxon>Viridiplantae</taxon>
        <taxon>Chlorophyta</taxon>
        <taxon>core chlorophytes</taxon>
        <taxon>Chlorophyceae</taxon>
        <taxon>CS clade</taxon>
        <taxon>Chlamydomonadales</taxon>
        <taxon>Chlamydomonadaceae</taxon>
        <taxon>Chlamydomonas</taxon>
    </lineage>
</organism>
<name>A0A250X455_9CHLO</name>
<comment type="caution">
    <text evidence="3">The sequence shown here is derived from an EMBL/GenBank/DDBJ whole genome shotgun (WGS) entry which is preliminary data.</text>
</comment>
<protein>
    <submittedName>
        <fullName evidence="3">Uncharacterized protein</fullName>
    </submittedName>
</protein>
<feature type="compositionally biased region" description="Pro residues" evidence="1">
    <location>
        <begin position="307"/>
        <end position="316"/>
    </location>
</feature>
<feature type="region of interest" description="Disordered" evidence="1">
    <location>
        <begin position="273"/>
        <end position="316"/>
    </location>
</feature>
<keyword evidence="2" id="KW-0732">Signal</keyword>
<feature type="signal peptide" evidence="2">
    <location>
        <begin position="1"/>
        <end position="24"/>
    </location>
</feature>
<evidence type="ECO:0000256" key="1">
    <source>
        <dbReference type="SAM" id="MobiDB-lite"/>
    </source>
</evidence>
<dbReference type="AlphaFoldDB" id="A0A250X455"/>
<dbReference type="EMBL" id="BEGY01000027">
    <property type="protein sequence ID" value="GAX77851.1"/>
    <property type="molecule type" value="Genomic_DNA"/>
</dbReference>